<organism evidence="3 4">
    <name type="scientific">Blattamonas nauphoetae</name>
    <dbReference type="NCBI Taxonomy" id="2049346"/>
    <lineage>
        <taxon>Eukaryota</taxon>
        <taxon>Metamonada</taxon>
        <taxon>Preaxostyla</taxon>
        <taxon>Oxymonadida</taxon>
        <taxon>Blattamonas</taxon>
    </lineage>
</organism>
<reference evidence="3 4" key="1">
    <citation type="journal article" date="2022" name="bioRxiv">
        <title>Genomics of Preaxostyla Flagellates Illuminates Evolutionary Transitions and the Path Towards Mitochondrial Loss.</title>
        <authorList>
            <person name="Novak L.V.F."/>
            <person name="Treitli S.C."/>
            <person name="Pyrih J."/>
            <person name="Halakuc P."/>
            <person name="Pipaliya S.V."/>
            <person name="Vacek V."/>
            <person name="Brzon O."/>
            <person name="Soukal P."/>
            <person name="Eme L."/>
            <person name="Dacks J.B."/>
            <person name="Karnkowska A."/>
            <person name="Elias M."/>
            <person name="Hampl V."/>
        </authorList>
    </citation>
    <scope>NUCLEOTIDE SEQUENCE [LARGE SCALE GENOMIC DNA]</scope>
    <source>
        <strain evidence="3">NAU3</strain>
        <tissue evidence="3">Gut</tissue>
    </source>
</reference>
<evidence type="ECO:0000313" key="3">
    <source>
        <dbReference type="EMBL" id="KAK2952182.1"/>
    </source>
</evidence>
<accession>A0ABQ9XNL2</accession>
<feature type="transmembrane region" description="Helical" evidence="2">
    <location>
        <begin position="198"/>
        <end position="220"/>
    </location>
</feature>
<gene>
    <name evidence="3" type="ORF">BLNAU_12885</name>
</gene>
<feature type="transmembrane region" description="Helical" evidence="2">
    <location>
        <begin position="56"/>
        <end position="77"/>
    </location>
</feature>
<evidence type="ECO:0000256" key="2">
    <source>
        <dbReference type="SAM" id="Phobius"/>
    </source>
</evidence>
<name>A0ABQ9XNL2_9EUKA</name>
<feature type="transmembrane region" description="Helical" evidence="2">
    <location>
        <begin position="167"/>
        <end position="186"/>
    </location>
</feature>
<feature type="transmembrane region" description="Helical" evidence="2">
    <location>
        <begin position="121"/>
        <end position="147"/>
    </location>
</feature>
<feature type="transmembrane region" description="Helical" evidence="2">
    <location>
        <begin position="23"/>
        <end position="44"/>
    </location>
</feature>
<feature type="transmembrane region" description="Helical" evidence="2">
    <location>
        <begin position="83"/>
        <end position="109"/>
    </location>
</feature>
<keyword evidence="2" id="KW-1133">Transmembrane helix</keyword>
<protein>
    <submittedName>
        <fullName evidence="3">Uncharacterized protein</fullName>
    </submittedName>
</protein>
<feature type="region of interest" description="Disordered" evidence="1">
    <location>
        <begin position="336"/>
        <end position="412"/>
    </location>
</feature>
<dbReference type="Proteomes" id="UP001281761">
    <property type="component" value="Unassembled WGS sequence"/>
</dbReference>
<proteinExistence type="predicted"/>
<feature type="compositionally biased region" description="Polar residues" evidence="1">
    <location>
        <begin position="336"/>
        <end position="345"/>
    </location>
</feature>
<keyword evidence="2" id="KW-0472">Membrane</keyword>
<comment type="caution">
    <text evidence="3">The sequence shown here is derived from an EMBL/GenBank/DDBJ whole genome shotgun (WGS) entry which is preliminary data.</text>
</comment>
<evidence type="ECO:0000313" key="4">
    <source>
        <dbReference type="Proteomes" id="UP001281761"/>
    </source>
</evidence>
<keyword evidence="2" id="KW-0812">Transmembrane</keyword>
<dbReference type="EMBL" id="JARBJD010000107">
    <property type="protein sequence ID" value="KAK2952182.1"/>
    <property type="molecule type" value="Genomic_DNA"/>
</dbReference>
<keyword evidence="4" id="KW-1185">Reference proteome</keyword>
<sequence>MTTLLNNHVITLTAPSVYGSGTVFQWFEFILLSSVLFFTTTILWKTIRKGIKQNSFVFAIYLLSTLYLFVRVLVQIVPIPYDLVWYFLLCIHVPESLLYCAWIILLWWIRASLTPHRSTKNWLLVFHIIALSILIFYQCIAFIVSIVTCGDSHPERREPISTTVMKTIHAVIVLCFILVNFVPLVRNYRSIRSKDTRTVLRAAFIPTSVYISLLALHILFEILESTASYYMVNSISNVLRTCETAVQLHTGKGACVGFSILHVLYDTRISLIPMALLLVSFHLCQWTLNKQLQNEALLNNKQEVDAFSNVGSGVQGSVTSDYKRILAASSLGQSLLTPEAPSSSGRDMGQGTVASGGFNGDTEEPDPRGEPIEGITEGDPDQTDSQLDVAESLTNSSMDEGVEALEALADFD</sequence>
<evidence type="ECO:0000256" key="1">
    <source>
        <dbReference type="SAM" id="MobiDB-lite"/>
    </source>
</evidence>